<dbReference type="Pfam" id="PF13568">
    <property type="entry name" value="OMP_b-brl_2"/>
    <property type="match status" value="1"/>
</dbReference>
<dbReference type="AlphaFoldDB" id="A0A8J8FFZ1"/>
<reference evidence="3" key="1">
    <citation type="submission" date="2019-10" db="EMBL/GenBank/DDBJ databases">
        <title>Draft genome sequence of Panacibacter sp. KCS-6.</title>
        <authorList>
            <person name="Yim K.J."/>
        </authorList>
    </citation>
    <scope>NUCLEOTIDE SEQUENCE</scope>
    <source>
        <strain evidence="3">KCS-6</strain>
    </source>
</reference>
<accession>A0A8J8FFZ1</accession>
<feature type="chain" id="PRO_5035180831" evidence="1">
    <location>
        <begin position="44"/>
        <end position="271"/>
    </location>
</feature>
<evidence type="ECO:0000313" key="4">
    <source>
        <dbReference type="Proteomes" id="UP000598971"/>
    </source>
</evidence>
<keyword evidence="1" id="KW-0732">Signal</keyword>
<dbReference type="EMBL" id="WHPF01000013">
    <property type="protein sequence ID" value="NNV57193.1"/>
    <property type="molecule type" value="Genomic_DNA"/>
</dbReference>
<proteinExistence type="predicted"/>
<sequence length="271" mass="29689">MASILLFLSLMFENSKNLITKSFIMKKLLLAVLSFSAFTTVFAQTNDVKKKTDWSKIDLSNRANDHFMIQYGMDGWTNAPDSAQPSGFSRHFNMYAMLDKPFKTDARFSIGVGLGISSSNMFFSDTYVNLKAASTTLPFTDVSASNSNRFKKFKMTTVFVEVPLELRYAKNPITPDKGFKAAVGLKVGSLLKAYTKGKDQINAAGTSLYGTKYVVKEASKNYINSIRLAATGRIGFGNVSIDGSYQLTSLIKTGNGPKINPYSVGLTLSGL</sequence>
<gene>
    <name evidence="3" type="ORF">GD597_17095</name>
</gene>
<evidence type="ECO:0000313" key="3">
    <source>
        <dbReference type="EMBL" id="NNV57193.1"/>
    </source>
</evidence>
<feature type="domain" description="Outer membrane protein beta-barrel" evidence="2">
    <location>
        <begin position="79"/>
        <end position="248"/>
    </location>
</feature>
<dbReference type="Proteomes" id="UP000598971">
    <property type="component" value="Unassembled WGS sequence"/>
</dbReference>
<name>A0A8J8FFZ1_9BACT</name>
<keyword evidence="4" id="KW-1185">Reference proteome</keyword>
<comment type="caution">
    <text evidence="3">The sequence shown here is derived from an EMBL/GenBank/DDBJ whole genome shotgun (WGS) entry which is preliminary data.</text>
</comment>
<organism evidence="3 4">
    <name type="scientific">Limnovirga soli</name>
    <dbReference type="NCBI Taxonomy" id="2656915"/>
    <lineage>
        <taxon>Bacteria</taxon>
        <taxon>Pseudomonadati</taxon>
        <taxon>Bacteroidota</taxon>
        <taxon>Chitinophagia</taxon>
        <taxon>Chitinophagales</taxon>
        <taxon>Chitinophagaceae</taxon>
        <taxon>Limnovirga</taxon>
    </lineage>
</organism>
<evidence type="ECO:0000259" key="2">
    <source>
        <dbReference type="Pfam" id="PF13568"/>
    </source>
</evidence>
<evidence type="ECO:0000256" key="1">
    <source>
        <dbReference type="SAM" id="SignalP"/>
    </source>
</evidence>
<feature type="signal peptide" evidence="1">
    <location>
        <begin position="1"/>
        <end position="43"/>
    </location>
</feature>
<dbReference type="InterPro" id="IPR025665">
    <property type="entry name" value="Beta-barrel_OMP_2"/>
</dbReference>
<protein>
    <submittedName>
        <fullName evidence="3">Outer membrane beta-barrel protein</fullName>
    </submittedName>
</protein>